<comment type="caution">
    <text evidence="1">The sequence shown here is derived from an EMBL/GenBank/DDBJ whole genome shotgun (WGS) entry which is preliminary data.</text>
</comment>
<dbReference type="EMBL" id="JAWRVE010000023">
    <property type="protein sequence ID" value="KAL1874251.1"/>
    <property type="molecule type" value="Genomic_DNA"/>
</dbReference>
<protein>
    <submittedName>
        <fullName evidence="1">Uncharacterized protein</fullName>
    </submittedName>
</protein>
<evidence type="ECO:0000313" key="1">
    <source>
        <dbReference type="EMBL" id="KAL1874251.1"/>
    </source>
</evidence>
<keyword evidence="2" id="KW-1185">Reference proteome</keyword>
<evidence type="ECO:0000313" key="2">
    <source>
        <dbReference type="Proteomes" id="UP001583177"/>
    </source>
</evidence>
<name>A0ABR3XE57_9PEZI</name>
<accession>A0ABR3XE57</accession>
<organism evidence="1 2">
    <name type="scientific">Diaporthe australafricana</name>
    <dbReference type="NCBI Taxonomy" id="127596"/>
    <lineage>
        <taxon>Eukaryota</taxon>
        <taxon>Fungi</taxon>
        <taxon>Dikarya</taxon>
        <taxon>Ascomycota</taxon>
        <taxon>Pezizomycotina</taxon>
        <taxon>Sordariomycetes</taxon>
        <taxon>Sordariomycetidae</taxon>
        <taxon>Diaporthales</taxon>
        <taxon>Diaporthaceae</taxon>
        <taxon>Diaporthe</taxon>
    </lineage>
</organism>
<sequence length="393" mass="44487">MSTTDPSEPGASDDAGHSVPLGPGFESLEVPMFSTRQHLDYLVGLITNAWRKTFIMWKNTPANAGIAPSVDELVIYNPGEDCVISFRVDQIPEAIHKKVDCLLHMQRIGLSHLKALVELLKEEIDKITYPTSSDESSGSSETESSVVDMLAELARHQLQTEYAEKKELGFNLTVVFMNASDHMEKRFHFLHHDTDFTSFLALMDDYPISFDQNVAWAASIWDEKLRSLKSTGYDGHPSLMRIEQLIAAHNATNYDDGPKWMYYKTNERIYNTKEIDDEDVFKKIVEILTNPAKKNQQACMIRVVDQKLIQILGELRCLEIEQKESVHSNEQAASQRTQDELSALQTDGKHISCSDNPCVWDMLFDFISKTLGGGVFRLDTSDDEEQEGVPMEE</sequence>
<reference evidence="1 2" key="1">
    <citation type="journal article" date="2024" name="IMA Fungus">
        <title>IMA Genome - F19 : A genome assembly and annotation guide to empower mycologists, including annotated draft genome sequences of Ceratocystis pirilliformis, Diaporthe australafricana, Fusarium ophioides, Paecilomyces lecythidis, and Sporothrix stenoceras.</title>
        <authorList>
            <person name="Aylward J."/>
            <person name="Wilson A.M."/>
            <person name="Visagie C.M."/>
            <person name="Spraker J."/>
            <person name="Barnes I."/>
            <person name="Buitendag C."/>
            <person name="Ceriani C."/>
            <person name="Del Mar Angel L."/>
            <person name="du Plessis D."/>
            <person name="Fuchs T."/>
            <person name="Gasser K."/>
            <person name="Kramer D."/>
            <person name="Li W."/>
            <person name="Munsamy K."/>
            <person name="Piso A."/>
            <person name="Price J.L."/>
            <person name="Sonnekus B."/>
            <person name="Thomas C."/>
            <person name="van der Nest A."/>
            <person name="van Dijk A."/>
            <person name="van Heerden A."/>
            <person name="van Vuuren N."/>
            <person name="Yilmaz N."/>
            <person name="Duong T.A."/>
            <person name="van der Merwe N.A."/>
            <person name="Wingfield M.J."/>
            <person name="Wingfield B.D."/>
        </authorList>
    </citation>
    <scope>NUCLEOTIDE SEQUENCE [LARGE SCALE GENOMIC DNA]</scope>
    <source>
        <strain evidence="1 2">CMW 18300</strain>
    </source>
</reference>
<proteinExistence type="predicted"/>
<dbReference type="Proteomes" id="UP001583177">
    <property type="component" value="Unassembled WGS sequence"/>
</dbReference>
<gene>
    <name evidence="1" type="ORF">Daus18300_003615</name>
</gene>